<dbReference type="RefSeq" id="WP_149893414.1">
    <property type="nucleotide sequence ID" value="NZ_JBHUFA010000016.1"/>
</dbReference>
<feature type="domain" description="ABC transporter" evidence="5">
    <location>
        <begin position="25"/>
        <end position="251"/>
    </location>
</feature>
<dbReference type="InterPro" id="IPR050095">
    <property type="entry name" value="ECF_ABC_transporter_ATP-bd"/>
</dbReference>
<evidence type="ECO:0000256" key="1">
    <source>
        <dbReference type="ARBA" id="ARBA00005417"/>
    </source>
</evidence>
<accession>A0ABW4K1I2</accession>
<name>A0ABW4K1I2_9HYPH</name>
<dbReference type="EMBL" id="JBHUFA010000016">
    <property type="protein sequence ID" value="MFD1697399.1"/>
    <property type="molecule type" value="Genomic_DNA"/>
</dbReference>
<evidence type="ECO:0000259" key="5">
    <source>
        <dbReference type="PROSITE" id="PS50893"/>
    </source>
</evidence>
<dbReference type="Gene3D" id="3.40.50.300">
    <property type="entry name" value="P-loop containing nucleotide triphosphate hydrolases"/>
    <property type="match status" value="1"/>
</dbReference>
<keyword evidence="7" id="KW-1185">Reference proteome</keyword>
<dbReference type="SUPFAM" id="SSF52540">
    <property type="entry name" value="P-loop containing nucleoside triphosphate hydrolases"/>
    <property type="match status" value="1"/>
</dbReference>
<keyword evidence="3" id="KW-0547">Nucleotide-binding</keyword>
<evidence type="ECO:0000313" key="6">
    <source>
        <dbReference type="EMBL" id="MFD1697399.1"/>
    </source>
</evidence>
<dbReference type="PANTHER" id="PTHR43553">
    <property type="entry name" value="HEAVY METAL TRANSPORTER"/>
    <property type="match status" value="1"/>
</dbReference>
<evidence type="ECO:0000256" key="4">
    <source>
        <dbReference type="ARBA" id="ARBA00022840"/>
    </source>
</evidence>
<dbReference type="PANTHER" id="PTHR43553:SF24">
    <property type="entry name" value="ENERGY-COUPLING FACTOR TRANSPORTER ATP-BINDING PROTEIN ECFA1"/>
    <property type="match status" value="1"/>
</dbReference>
<gene>
    <name evidence="6" type="ORF">ACFSC7_17930</name>
</gene>
<dbReference type="GO" id="GO:0005524">
    <property type="term" value="F:ATP binding"/>
    <property type="evidence" value="ECO:0007669"/>
    <property type="project" value="UniProtKB-KW"/>
</dbReference>
<evidence type="ECO:0000256" key="2">
    <source>
        <dbReference type="ARBA" id="ARBA00022448"/>
    </source>
</evidence>
<dbReference type="SMART" id="SM00382">
    <property type="entry name" value="AAA"/>
    <property type="match status" value="1"/>
</dbReference>
<organism evidence="6 7">
    <name type="scientific">Roseibium aestuarii</name>
    <dbReference type="NCBI Taxonomy" id="2600299"/>
    <lineage>
        <taxon>Bacteria</taxon>
        <taxon>Pseudomonadati</taxon>
        <taxon>Pseudomonadota</taxon>
        <taxon>Alphaproteobacteria</taxon>
        <taxon>Hyphomicrobiales</taxon>
        <taxon>Stappiaceae</taxon>
        <taxon>Roseibium</taxon>
    </lineage>
</organism>
<dbReference type="Pfam" id="PF00005">
    <property type="entry name" value="ABC_tran"/>
    <property type="match status" value="1"/>
</dbReference>
<proteinExistence type="inferred from homology"/>
<dbReference type="InterPro" id="IPR015856">
    <property type="entry name" value="ABC_transpr_CbiO/EcfA_su"/>
</dbReference>
<keyword evidence="2" id="KW-0813">Transport</keyword>
<evidence type="ECO:0000256" key="3">
    <source>
        <dbReference type="ARBA" id="ARBA00022741"/>
    </source>
</evidence>
<dbReference type="InterPro" id="IPR027417">
    <property type="entry name" value="P-loop_NTPase"/>
</dbReference>
<dbReference type="PROSITE" id="PS50893">
    <property type="entry name" value="ABC_TRANSPORTER_2"/>
    <property type="match status" value="1"/>
</dbReference>
<keyword evidence="4 6" id="KW-0067">ATP-binding</keyword>
<reference evidence="7" key="1">
    <citation type="journal article" date="2019" name="Int. J. Syst. Evol. Microbiol.">
        <title>The Global Catalogue of Microorganisms (GCM) 10K type strain sequencing project: providing services to taxonomists for standard genome sequencing and annotation.</title>
        <authorList>
            <consortium name="The Broad Institute Genomics Platform"/>
            <consortium name="The Broad Institute Genome Sequencing Center for Infectious Disease"/>
            <person name="Wu L."/>
            <person name="Ma J."/>
        </authorList>
    </citation>
    <scope>NUCLEOTIDE SEQUENCE [LARGE SCALE GENOMIC DNA]</scope>
    <source>
        <strain evidence="7">JCM 3369</strain>
    </source>
</reference>
<dbReference type="InterPro" id="IPR003439">
    <property type="entry name" value="ABC_transporter-like_ATP-bd"/>
</dbReference>
<evidence type="ECO:0000313" key="7">
    <source>
        <dbReference type="Proteomes" id="UP001597327"/>
    </source>
</evidence>
<comment type="caution">
    <text evidence="6">The sequence shown here is derived from an EMBL/GenBank/DDBJ whole genome shotgun (WGS) entry which is preliminary data.</text>
</comment>
<sequence length="263" mass="28754">MFWRKRAETQRTAAAVFDLKADPWARLSSVGLEIDGRTILQDLTLELREARIGIVGLNGSGKSSFIRLLNGLRQPTSGHLEIFGVDAALDPAALPRHVGFVFQNPDHQAIFPIVEEDVAFGLTQLGRPRDEALAAARTFLVDHGAGHLAARPIADLSEGQKQLVAILAVLIMQPAVILLDEPFSALDGLAGRRLQEWLAALPQRLVLISHDRAHLQGFERILWIEDGRLRGDGDPATVLAAYDREIERRATLAGPGGWSEGHL</sequence>
<comment type="similarity">
    <text evidence="1">Belongs to the ABC transporter superfamily.</text>
</comment>
<dbReference type="InterPro" id="IPR003593">
    <property type="entry name" value="AAA+_ATPase"/>
</dbReference>
<dbReference type="Proteomes" id="UP001597327">
    <property type="component" value="Unassembled WGS sequence"/>
</dbReference>
<protein>
    <submittedName>
        <fullName evidence="6">Energy-coupling factor ABC transporter ATP-binding protein</fullName>
    </submittedName>
</protein>
<dbReference type="CDD" id="cd03225">
    <property type="entry name" value="ABC_cobalt_CbiO_domain1"/>
    <property type="match status" value="1"/>
</dbReference>